<name>A0A9Q3JLE3_9BASI</name>
<evidence type="ECO:0000313" key="2">
    <source>
        <dbReference type="EMBL" id="MBW0565358.1"/>
    </source>
</evidence>
<dbReference type="Proteomes" id="UP000765509">
    <property type="component" value="Unassembled WGS sequence"/>
</dbReference>
<evidence type="ECO:0000256" key="1">
    <source>
        <dbReference type="SAM" id="MobiDB-lite"/>
    </source>
</evidence>
<dbReference type="EMBL" id="AVOT02077303">
    <property type="protein sequence ID" value="MBW0565358.1"/>
    <property type="molecule type" value="Genomic_DNA"/>
</dbReference>
<evidence type="ECO:0000313" key="3">
    <source>
        <dbReference type="Proteomes" id="UP000765509"/>
    </source>
</evidence>
<protein>
    <submittedName>
        <fullName evidence="2">Uncharacterized protein</fullName>
    </submittedName>
</protein>
<proteinExistence type="predicted"/>
<organism evidence="2 3">
    <name type="scientific">Austropuccinia psidii MF-1</name>
    <dbReference type="NCBI Taxonomy" id="1389203"/>
    <lineage>
        <taxon>Eukaryota</taxon>
        <taxon>Fungi</taxon>
        <taxon>Dikarya</taxon>
        <taxon>Basidiomycota</taxon>
        <taxon>Pucciniomycotina</taxon>
        <taxon>Pucciniomycetes</taxon>
        <taxon>Pucciniales</taxon>
        <taxon>Sphaerophragmiaceae</taxon>
        <taxon>Austropuccinia</taxon>
    </lineage>
</organism>
<comment type="caution">
    <text evidence="2">The sequence shown here is derived from an EMBL/GenBank/DDBJ whole genome shotgun (WGS) entry which is preliminary data.</text>
</comment>
<dbReference type="AlphaFoldDB" id="A0A9Q3JLE3"/>
<feature type="compositionally biased region" description="Basic and acidic residues" evidence="1">
    <location>
        <begin position="82"/>
        <end position="91"/>
    </location>
</feature>
<reference evidence="2" key="1">
    <citation type="submission" date="2021-03" db="EMBL/GenBank/DDBJ databases">
        <title>Draft genome sequence of rust myrtle Austropuccinia psidii MF-1, a brazilian biotype.</title>
        <authorList>
            <person name="Quecine M.C."/>
            <person name="Pachon D.M.R."/>
            <person name="Bonatelli M.L."/>
            <person name="Correr F.H."/>
            <person name="Franceschini L.M."/>
            <person name="Leite T.F."/>
            <person name="Margarido G.R.A."/>
            <person name="Almeida C.A."/>
            <person name="Ferrarezi J.A."/>
            <person name="Labate C.A."/>
        </authorList>
    </citation>
    <scope>NUCLEOTIDE SEQUENCE</scope>
    <source>
        <strain evidence="2">MF-1</strain>
    </source>
</reference>
<gene>
    <name evidence="2" type="ORF">O181_105073</name>
</gene>
<accession>A0A9Q3JLE3</accession>
<feature type="region of interest" description="Disordered" evidence="1">
    <location>
        <begin position="69"/>
        <end position="91"/>
    </location>
</feature>
<dbReference type="OrthoDB" id="2998386at2759"/>
<keyword evidence="3" id="KW-1185">Reference proteome</keyword>
<sequence>MRLHDEQQTTQQKLLVRKMGLRWSELNWLPYWDPVSYVVLGVLHNWHEGVLQPSFQFWCRRNEIQKDALKGLTDTETSNASKETESGKTVT</sequence>